<evidence type="ECO:0000256" key="3">
    <source>
        <dbReference type="ARBA" id="ARBA00022679"/>
    </source>
</evidence>
<evidence type="ECO:0000256" key="8">
    <source>
        <dbReference type="ARBA" id="ARBA00022842"/>
    </source>
</evidence>
<reference evidence="11" key="1">
    <citation type="journal article" date="2023" name="Mol. Phylogenet. Evol.">
        <title>Genome-scale phylogeny and comparative genomics of the fungal order Sordariales.</title>
        <authorList>
            <person name="Hensen N."/>
            <person name="Bonometti L."/>
            <person name="Westerberg I."/>
            <person name="Brannstrom I.O."/>
            <person name="Guillou S."/>
            <person name="Cros-Aarteil S."/>
            <person name="Calhoun S."/>
            <person name="Haridas S."/>
            <person name="Kuo A."/>
            <person name="Mondo S."/>
            <person name="Pangilinan J."/>
            <person name="Riley R."/>
            <person name="LaButti K."/>
            <person name="Andreopoulos B."/>
            <person name="Lipzen A."/>
            <person name="Chen C."/>
            <person name="Yan M."/>
            <person name="Daum C."/>
            <person name="Ng V."/>
            <person name="Clum A."/>
            <person name="Steindorff A."/>
            <person name="Ohm R.A."/>
            <person name="Martin F."/>
            <person name="Silar P."/>
            <person name="Natvig D.O."/>
            <person name="Lalanne C."/>
            <person name="Gautier V."/>
            <person name="Ament-Velasquez S.L."/>
            <person name="Kruys A."/>
            <person name="Hutchinson M.I."/>
            <person name="Powell A.J."/>
            <person name="Barry K."/>
            <person name="Miller A.N."/>
            <person name="Grigoriev I.V."/>
            <person name="Debuchy R."/>
            <person name="Gladieux P."/>
            <person name="Hiltunen Thoren M."/>
            <person name="Johannesson H."/>
        </authorList>
    </citation>
    <scope>NUCLEOTIDE SEQUENCE</scope>
    <source>
        <strain evidence="11">CBS 359.72</strain>
    </source>
</reference>
<keyword evidence="7" id="KW-0067">ATP-binding</keyword>
<feature type="region of interest" description="Disordered" evidence="10">
    <location>
        <begin position="581"/>
        <end position="602"/>
    </location>
</feature>
<evidence type="ECO:0000256" key="2">
    <source>
        <dbReference type="ARBA" id="ARBA00009747"/>
    </source>
</evidence>
<keyword evidence="3" id="KW-0808">Transferase</keyword>
<feature type="region of interest" description="Disordered" evidence="10">
    <location>
        <begin position="309"/>
        <end position="337"/>
    </location>
</feature>
<dbReference type="GO" id="GO:0005739">
    <property type="term" value="C:mitochondrion"/>
    <property type="evidence" value="ECO:0007669"/>
    <property type="project" value="TreeGrafter"/>
</dbReference>
<evidence type="ECO:0000313" key="12">
    <source>
        <dbReference type="Proteomes" id="UP001303647"/>
    </source>
</evidence>
<evidence type="ECO:0000256" key="5">
    <source>
        <dbReference type="ARBA" id="ARBA00022723"/>
    </source>
</evidence>
<dbReference type="GO" id="GO:0005524">
    <property type="term" value="F:ATP binding"/>
    <property type="evidence" value="ECO:0007669"/>
    <property type="project" value="UniProtKB-KW"/>
</dbReference>
<dbReference type="InterPro" id="IPR003846">
    <property type="entry name" value="SelO"/>
</dbReference>
<evidence type="ECO:0000256" key="7">
    <source>
        <dbReference type="ARBA" id="ARBA00022840"/>
    </source>
</evidence>
<dbReference type="PANTHER" id="PTHR32057:SF14">
    <property type="entry name" value="PROTEIN ADENYLYLTRANSFERASE SELO, MITOCHONDRIAL"/>
    <property type="match status" value="1"/>
</dbReference>
<reference evidence="11" key="2">
    <citation type="submission" date="2023-05" db="EMBL/GenBank/DDBJ databases">
        <authorList>
            <consortium name="Lawrence Berkeley National Laboratory"/>
            <person name="Steindorff A."/>
            <person name="Hensen N."/>
            <person name="Bonometti L."/>
            <person name="Westerberg I."/>
            <person name="Brannstrom I.O."/>
            <person name="Guillou S."/>
            <person name="Cros-Aarteil S."/>
            <person name="Calhoun S."/>
            <person name="Haridas S."/>
            <person name="Kuo A."/>
            <person name="Mondo S."/>
            <person name="Pangilinan J."/>
            <person name="Riley R."/>
            <person name="Labutti K."/>
            <person name="Andreopoulos B."/>
            <person name="Lipzen A."/>
            <person name="Chen C."/>
            <person name="Yanf M."/>
            <person name="Daum C."/>
            <person name="Ng V."/>
            <person name="Clum A."/>
            <person name="Ohm R."/>
            <person name="Martin F."/>
            <person name="Silar P."/>
            <person name="Natvig D."/>
            <person name="Lalanne C."/>
            <person name="Gautier V."/>
            <person name="Ament-Velasquez S.L."/>
            <person name="Kruys A."/>
            <person name="Hutchinson M.I."/>
            <person name="Powell A.J."/>
            <person name="Barry K."/>
            <person name="Miller A.N."/>
            <person name="Grigoriev I.V."/>
            <person name="Debuchy R."/>
            <person name="Gladieux P."/>
            <person name="Thoren M.H."/>
            <person name="Johannesson H."/>
        </authorList>
    </citation>
    <scope>NUCLEOTIDE SEQUENCE</scope>
    <source>
        <strain evidence="11">CBS 359.72</strain>
    </source>
</reference>
<sequence>MRFQPAARCLAIAQQFRGTWSPRSLSSFTNPVAMMAAPNSSSSSSSSSKRDEGVTLAALPKSWHFTSSLPADSAFPTPADSHMASREDLGPRQVRGALFTWVRPEMQKEPELLAVSPAAMRDLGLSQSEAETDEFKNVMVGNKILGWDPDALSGPGYPWAQCYGGFQFGDWAGQLGDGRAISLFEATNPQTGRRYEVQLKGAGLTPYSRFADGKAVLRSSIREFLVSEALNALGIPTTRALAISLLPHSRVRRERIEPGAIVVRYAETWLRFGTFDLLRARGDRILIRRLATYVAEDVFGGWENLPARLDDPDDPSKTPNPSRNIPRDTVQGPPGSEENRFARLYREIVRRSALTVAKWQAYGFMNGVLNTDNTSVYGLSMDYGPFAFMDVFDPAYTPNHDDYMLRYSYRNQPTIIWWNLVRLGEALGELLGAGSTVDTDDFITQGPTEATAPSLVALGEKLINAAGAEYKAVFLAEYKRLFAARLGLRTQQPTDFDTLYSPLLDTLEALSLDFNHFFRRLSTLPLAAISTPESRLAEASRFFYQDQNQDAGSSDQSGRQRVANWLAAWRERVVQDWGTLEDWGSSSSSSPDSSGAVSDKADAERMAAMKRVNPSFVPRGWILDEVIRRVEQDGERDVLKRALHMALYPFEDEWTGKEFDGVIYEGDRDEEVRWTGDVPRSARAMQCSCSS</sequence>
<keyword evidence="6" id="KW-0547">Nucleotide-binding</keyword>
<dbReference type="Pfam" id="PF02696">
    <property type="entry name" value="SelO"/>
    <property type="match status" value="1"/>
</dbReference>
<evidence type="ECO:0000313" key="11">
    <source>
        <dbReference type="EMBL" id="KAK4250134.1"/>
    </source>
</evidence>
<dbReference type="EMBL" id="MU857616">
    <property type="protein sequence ID" value="KAK4250134.1"/>
    <property type="molecule type" value="Genomic_DNA"/>
</dbReference>
<evidence type="ECO:0000256" key="10">
    <source>
        <dbReference type="SAM" id="MobiDB-lite"/>
    </source>
</evidence>
<name>A0AAN7CXM2_9PEZI</name>
<dbReference type="Proteomes" id="UP001303647">
    <property type="component" value="Unassembled WGS sequence"/>
</dbReference>
<dbReference type="HAMAP" id="MF_00692">
    <property type="entry name" value="SelO"/>
    <property type="match status" value="1"/>
</dbReference>
<evidence type="ECO:0000256" key="9">
    <source>
        <dbReference type="ARBA" id="ARBA00031547"/>
    </source>
</evidence>
<dbReference type="GO" id="GO:0070733">
    <property type="term" value="F:AMPylase activity"/>
    <property type="evidence" value="ECO:0007669"/>
    <property type="project" value="TreeGrafter"/>
</dbReference>
<comment type="cofactor">
    <cofactor evidence="1">
        <name>Mg(2+)</name>
        <dbReference type="ChEBI" id="CHEBI:18420"/>
    </cofactor>
</comment>
<keyword evidence="12" id="KW-1185">Reference proteome</keyword>
<proteinExistence type="inferred from homology"/>
<comment type="caution">
    <text evidence="11">The sequence shown here is derived from an EMBL/GenBank/DDBJ whole genome shotgun (WGS) entry which is preliminary data.</text>
</comment>
<keyword evidence="8" id="KW-0460">Magnesium</keyword>
<organism evidence="11 12">
    <name type="scientific">Corynascus novoguineensis</name>
    <dbReference type="NCBI Taxonomy" id="1126955"/>
    <lineage>
        <taxon>Eukaryota</taxon>
        <taxon>Fungi</taxon>
        <taxon>Dikarya</taxon>
        <taxon>Ascomycota</taxon>
        <taxon>Pezizomycotina</taxon>
        <taxon>Sordariomycetes</taxon>
        <taxon>Sordariomycetidae</taxon>
        <taxon>Sordariales</taxon>
        <taxon>Chaetomiaceae</taxon>
        <taxon>Corynascus</taxon>
    </lineage>
</organism>
<keyword evidence="5" id="KW-0479">Metal-binding</keyword>
<feature type="compositionally biased region" description="Low complexity" evidence="10">
    <location>
        <begin position="585"/>
        <end position="594"/>
    </location>
</feature>
<evidence type="ECO:0000256" key="1">
    <source>
        <dbReference type="ARBA" id="ARBA00001946"/>
    </source>
</evidence>
<accession>A0AAN7CXM2</accession>
<dbReference type="AlphaFoldDB" id="A0AAN7CXM2"/>
<protein>
    <recommendedName>
        <fullName evidence="9">Selenoprotein O</fullName>
    </recommendedName>
</protein>
<evidence type="ECO:0000256" key="6">
    <source>
        <dbReference type="ARBA" id="ARBA00022741"/>
    </source>
</evidence>
<gene>
    <name evidence="11" type="ORF">C7999DRAFT_12120</name>
</gene>
<dbReference type="PANTHER" id="PTHR32057">
    <property type="entry name" value="PROTEIN ADENYLYLTRANSFERASE SELO, MITOCHONDRIAL"/>
    <property type="match status" value="1"/>
</dbReference>
<keyword evidence="4" id="KW-0548">Nucleotidyltransferase</keyword>
<dbReference type="GO" id="GO:0046872">
    <property type="term" value="F:metal ion binding"/>
    <property type="evidence" value="ECO:0007669"/>
    <property type="project" value="UniProtKB-KW"/>
</dbReference>
<evidence type="ECO:0000256" key="4">
    <source>
        <dbReference type="ARBA" id="ARBA00022695"/>
    </source>
</evidence>
<comment type="similarity">
    <text evidence="2">Belongs to the SELO family.</text>
</comment>